<keyword evidence="2 3" id="KW-1015">Disulfide bond</keyword>
<name>A0AAV7J880_COTGL</name>
<dbReference type="InterPro" id="IPR035914">
    <property type="entry name" value="Sperma_CUB_dom_sf"/>
</dbReference>
<keyword evidence="6" id="KW-1185">Reference proteome</keyword>
<proteinExistence type="predicted"/>
<sequence>MVFVVIFSLKGEKQAIRQSLGASKPSVSAGATEISPRFLLLTARKAQCTLLSREYLHQVHIIYVYSICLYKRNSISGCTPTKGKTNPYDQTDKGMLIKLDFRDYFELEAPMPTNDKELECAFDYLEVRDGYYGFSTPVGNYCDKNFPPEITSRSRYLWLHFHSDDTIEYKGFKAIWSQVPRPTYLGVPPEPEPCIKYVTEQADAEINDTLIGEERKIAQKNNVPLDCLWIIRAKEKWRIQMTFEYFKLEKPNDCDANFLSIFDKKTEMNSLVKNFCGSIAETVNTKSNVMYMRFYLEIKAINSSFKSLMTAIRDKEPNVQSCEDDEYDCDDATCIAGHLRCNKRENCRLKWDEDVSICGIVTSLSFLDQMDSSCNAGMRLRLRLMPLA</sequence>
<feature type="disulfide bond" evidence="3">
    <location>
        <begin position="322"/>
        <end position="334"/>
    </location>
</feature>
<dbReference type="AlphaFoldDB" id="A0AAV7J880"/>
<comment type="caution">
    <text evidence="5">The sequence shown here is derived from an EMBL/GenBank/DDBJ whole genome shotgun (WGS) entry which is preliminary data.</text>
</comment>
<dbReference type="PROSITE" id="PS50068">
    <property type="entry name" value="LDLRA_2"/>
    <property type="match status" value="1"/>
</dbReference>
<dbReference type="InterPro" id="IPR002172">
    <property type="entry name" value="LDrepeatLR_classA_rpt"/>
</dbReference>
<evidence type="ECO:0000313" key="5">
    <source>
        <dbReference type="EMBL" id="KAH0569176.1"/>
    </source>
</evidence>
<protein>
    <recommendedName>
        <fullName evidence="4">CUB domain-containing protein</fullName>
    </recommendedName>
</protein>
<gene>
    <name evidence="5" type="ORF">KQX54_021890</name>
</gene>
<feature type="disulfide bond" evidence="3">
    <location>
        <begin position="329"/>
        <end position="347"/>
    </location>
</feature>
<dbReference type="CDD" id="cd00041">
    <property type="entry name" value="CUB"/>
    <property type="match status" value="2"/>
</dbReference>
<evidence type="ECO:0000256" key="1">
    <source>
        <dbReference type="ARBA" id="ARBA00022737"/>
    </source>
</evidence>
<dbReference type="SMART" id="SM00042">
    <property type="entry name" value="CUB"/>
    <property type="match status" value="2"/>
</dbReference>
<evidence type="ECO:0000256" key="2">
    <source>
        <dbReference type="ARBA" id="ARBA00023157"/>
    </source>
</evidence>
<dbReference type="Proteomes" id="UP000826195">
    <property type="component" value="Unassembled WGS sequence"/>
</dbReference>
<dbReference type="PANTHER" id="PTHR24251:SF28">
    <property type="entry name" value="NEUROPILIN AND TOLLOID-LIKE, ISOFORM B"/>
    <property type="match status" value="1"/>
</dbReference>
<dbReference type="PANTHER" id="PTHR24251">
    <property type="entry name" value="OVOCHYMASE-RELATED"/>
    <property type="match status" value="1"/>
</dbReference>
<accession>A0AAV7J880</accession>
<dbReference type="Pfam" id="PF00431">
    <property type="entry name" value="CUB"/>
    <property type="match status" value="2"/>
</dbReference>
<feature type="domain" description="CUB" evidence="4">
    <location>
        <begin position="194"/>
        <end position="312"/>
    </location>
</feature>
<dbReference type="SUPFAM" id="SSF49854">
    <property type="entry name" value="Spermadhesin, CUB domain"/>
    <property type="match status" value="2"/>
</dbReference>
<reference evidence="5 6" key="1">
    <citation type="journal article" date="2021" name="J. Hered.">
        <title>A chromosome-level genome assembly of the parasitoid wasp, Cotesia glomerata (Hymenoptera: Braconidae).</title>
        <authorList>
            <person name="Pinto B.J."/>
            <person name="Weis J.J."/>
            <person name="Gamble T."/>
            <person name="Ode P.J."/>
            <person name="Paul R."/>
            <person name="Zaspel J.M."/>
        </authorList>
    </citation>
    <scope>NUCLEOTIDE SEQUENCE [LARGE SCALE GENOMIC DNA]</scope>
    <source>
        <strain evidence="5">CgM1</strain>
    </source>
</reference>
<dbReference type="InterPro" id="IPR000859">
    <property type="entry name" value="CUB_dom"/>
</dbReference>
<feature type="domain" description="CUB" evidence="4">
    <location>
        <begin position="97"/>
        <end position="179"/>
    </location>
</feature>
<comment type="caution">
    <text evidence="3">Lacks conserved residue(s) required for the propagation of feature annotation.</text>
</comment>
<evidence type="ECO:0000259" key="4">
    <source>
        <dbReference type="PROSITE" id="PS01180"/>
    </source>
</evidence>
<dbReference type="PROSITE" id="PS01180">
    <property type="entry name" value="CUB"/>
    <property type="match status" value="2"/>
</dbReference>
<evidence type="ECO:0000256" key="3">
    <source>
        <dbReference type="PROSITE-ProRule" id="PRU00124"/>
    </source>
</evidence>
<dbReference type="Gene3D" id="2.60.120.290">
    <property type="entry name" value="Spermadhesin, CUB domain"/>
    <property type="match status" value="2"/>
</dbReference>
<organism evidence="5 6">
    <name type="scientific">Cotesia glomerata</name>
    <name type="common">Lepidopteran parasitic wasp</name>
    <name type="synonym">Apanteles glomeratus</name>
    <dbReference type="NCBI Taxonomy" id="32391"/>
    <lineage>
        <taxon>Eukaryota</taxon>
        <taxon>Metazoa</taxon>
        <taxon>Ecdysozoa</taxon>
        <taxon>Arthropoda</taxon>
        <taxon>Hexapoda</taxon>
        <taxon>Insecta</taxon>
        <taxon>Pterygota</taxon>
        <taxon>Neoptera</taxon>
        <taxon>Endopterygota</taxon>
        <taxon>Hymenoptera</taxon>
        <taxon>Apocrita</taxon>
        <taxon>Ichneumonoidea</taxon>
        <taxon>Braconidae</taxon>
        <taxon>Microgastrinae</taxon>
        <taxon>Cotesia</taxon>
    </lineage>
</organism>
<evidence type="ECO:0000313" key="6">
    <source>
        <dbReference type="Proteomes" id="UP000826195"/>
    </source>
</evidence>
<dbReference type="EMBL" id="JAHXZJ010000001">
    <property type="protein sequence ID" value="KAH0569176.1"/>
    <property type="molecule type" value="Genomic_DNA"/>
</dbReference>
<keyword evidence="1" id="KW-0677">Repeat</keyword>